<dbReference type="AlphaFoldDB" id="A0A9D4L5V9"/>
<dbReference type="Proteomes" id="UP000828390">
    <property type="component" value="Unassembled WGS sequence"/>
</dbReference>
<reference evidence="1" key="1">
    <citation type="journal article" date="2019" name="bioRxiv">
        <title>The Genome of the Zebra Mussel, Dreissena polymorpha: A Resource for Invasive Species Research.</title>
        <authorList>
            <person name="McCartney M.A."/>
            <person name="Auch B."/>
            <person name="Kono T."/>
            <person name="Mallez S."/>
            <person name="Zhang Y."/>
            <person name="Obille A."/>
            <person name="Becker A."/>
            <person name="Abrahante J.E."/>
            <person name="Garbe J."/>
            <person name="Badalamenti J.P."/>
            <person name="Herman A."/>
            <person name="Mangelson H."/>
            <person name="Liachko I."/>
            <person name="Sullivan S."/>
            <person name="Sone E.D."/>
            <person name="Koren S."/>
            <person name="Silverstein K.A.T."/>
            <person name="Beckman K.B."/>
            <person name="Gohl D.M."/>
        </authorList>
    </citation>
    <scope>NUCLEOTIDE SEQUENCE</scope>
    <source>
        <strain evidence="1">Duluth1</strain>
        <tissue evidence="1">Whole animal</tissue>
    </source>
</reference>
<feature type="non-terminal residue" evidence="1">
    <location>
        <position position="1"/>
    </location>
</feature>
<dbReference type="EMBL" id="JAIWYP010000003">
    <property type="protein sequence ID" value="KAH3852025.1"/>
    <property type="molecule type" value="Genomic_DNA"/>
</dbReference>
<comment type="caution">
    <text evidence="1">The sequence shown here is derived from an EMBL/GenBank/DDBJ whole genome shotgun (WGS) entry which is preliminary data.</text>
</comment>
<gene>
    <name evidence="1" type="ORF">DPMN_094518</name>
</gene>
<proteinExistence type="predicted"/>
<protein>
    <submittedName>
        <fullName evidence="1">Uncharacterized protein</fullName>
    </submittedName>
</protein>
<evidence type="ECO:0000313" key="2">
    <source>
        <dbReference type="Proteomes" id="UP000828390"/>
    </source>
</evidence>
<sequence length="104" mass="11904">DLVIICNNLSNHVNHNGKKTTNDGTKNVTLVLTKFHYSHRNKLPCLRAAMFFNQIRTIFEHLCDIIGTNVPTKFHEDRTLNVASSVMKVNVDDGQPRTDKRRSQ</sequence>
<organism evidence="1 2">
    <name type="scientific">Dreissena polymorpha</name>
    <name type="common">Zebra mussel</name>
    <name type="synonym">Mytilus polymorpha</name>
    <dbReference type="NCBI Taxonomy" id="45954"/>
    <lineage>
        <taxon>Eukaryota</taxon>
        <taxon>Metazoa</taxon>
        <taxon>Spiralia</taxon>
        <taxon>Lophotrochozoa</taxon>
        <taxon>Mollusca</taxon>
        <taxon>Bivalvia</taxon>
        <taxon>Autobranchia</taxon>
        <taxon>Heteroconchia</taxon>
        <taxon>Euheterodonta</taxon>
        <taxon>Imparidentia</taxon>
        <taxon>Neoheterodontei</taxon>
        <taxon>Myida</taxon>
        <taxon>Dreissenoidea</taxon>
        <taxon>Dreissenidae</taxon>
        <taxon>Dreissena</taxon>
    </lineage>
</organism>
<name>A0A9D4L5V9_DREPO</name>
<evidence type="ECO:0000313" key="1">
    <source>
        <dbReference type="EMBL" id="KAH3852025.1"/>
    </source>
</evidence>
<accession>A0A9D4L5V9</accession>
<keyword evidence="2" id="KW-1185">Reference proteome</keyword>
<reference evidence="1" key="2">
    <citation type="submission" date="2020-11" db="EMBL/GenBank/DDBJ databases">
        <authorList>
            <person name="McCartney M.A."/>
            <person name="Auch B."/>
            <person name="Kono T."/>
            <person name="Mallez S."/>
            <person name="Becker A."/>
            <person name="Gohl D.M."/>
            <person name="Silverstein K.A.T."/>
            <person name="Koren S."/>
            <person name="Bechman K.B."/>
            <person name="Herman A."/>
            <person name="Abrahante J.E."/>
            <person name="Garbe J."/>
        </authorList>
    </citation>
    <scope>NUCLEOTIDE SEQUENCE</scope>
    <source>
        <strain evidence="1">Duluth1</strain>
        <tissue evidence="1">Whole animal</tissue>
    </source>
</reference>